<feature type="compositionally biased region" description="Basic and acidic residues" evidence="1">
    <location>
        <begin position="14"/>
        <end position="23"/>
    </location>
</feature>
<name>A0A1I4HD04_9HYPH</name>
<evidence type="ECO:0000313" key="3">
    <source>
        <dbReference type="Proteomes" id="UP000199048"/>
    </source>
</evidence>
<dbReference type="AlphaFoldDB" id="A0A1I4HD04"/>
<organism evidence="2 3">
    <name type="scientific">Methylobacterium pseudosasicola</name>
    <dbReference type="NCBI Taxonomy" id="582667"/>
    <lineage>
        <taxon>Bacteria</taxon>
        <taxon>Pseudomonadati</taxon>
        <taxon>Pseudomonadota</taxon>
        <taxon>Alphaproteobacteria</taxon>
        <taxon>Hyphomicrobiales</taxon>
        <taxon>Methylobacteriaceae</taxon>
        <taxon>Methylobacterium</taxon>
    </lineage>
</organism>
<proteinExistence type="predicted"/>
<feature type="region of interest" description="Disordered" evidence="1">
    <location>
        <begin position="1"/>
        <end position="23"/>
    </location>
</feature>
<dbReference type="STRING" id="582667.SAMN05192568_1004179"/>
<reference evidence="3" key="1">
    <citation type="submission" date="2016-10" db="EMBL/GenBank/DDBJ databases">
        <authorList>
            <person name="Varghese N."/>
            <person name="Submissions S."/>
        </authorList>
    </citation>
    <scope>NUCLEOTIDE SEQUENCE [LARGE SCALE GENOMIC DNA]</scope>
    <source>
        <strain evidence="3">BL36</strain>
    </source>
</reference>
<sequence>MSGLDGDETPGSRQDWRHDPHLARRAFASERQGEIVIRHAGQPCRLRIIANDTPILTP</sequence>
<dbReference type="RefSeq" id="WP_167367671.1">
    <property type="nucleotide sequence ID" value="NZ_FOTK01000004.1"/>
</dbReference>
<keyword evidence="3" id="KW-1185">Reference proteome</keyword>
<evidence type="ECO:0000313" key="2">
    <source>
        <dbReference type="EMBL" id="SFL40179.1"/>
    </source>
</evidence>
<evidence type="ECO:0000256" key="1">
    <source>
        <dbReference type="SAM" id="MobiDB-lite"/>
    </source>
</evidence>
<evidence type="ECO:0008006" key="4">
    <source>
        <dbReference type="Google" id="ProtNLM"/>
    </source>
</evidence>
<accession>A0A1I4HD04</accession>
<gene>
    <name evidence="2" type="ORF">SAMN05192568_1004179</name>
</gene>
<dbReference type="Proteomes" id="UP000199048">
    <property type="component" value="Unassembled WGS sequence"/>
</dbReference>
<dbReference type="EMBL" id="FOTK01000004">
    <property type="protein sequence ID" value="SFL40179.1"/>
    <property type="molecule type" value="Genomic_DNA"/>
</dbReference>
<protein>
    <recommendedName>
        <fullName evidence="4">Hemin uptake protein HemP</fullName>
    </recommendedName>
</protein>